<dbReference type="Pfam" id="PF03704">
    <property type="entry name" value="BTAD"/>
    <property type="match status" value="1"/>
</dbReference>
<evidence type="ECO:0000256" key="1">
    <source>
        <dbReference type="ARBA" id="ARBA00005820"/>
    </source>
</evidence>
<evidence type="ECO:0000259" key="4">
    <source>
        <dbReference type="PROSITE" id="PS51755"/>
    </source>
</evidence>
<sequence length="1016" mass="108213">MGGGPDGVPRVRVSLLGPTVVTLGDEPISLGGPRQRAVLTLLALQVGHPVQPGQLIDTLWRAAPPATAANTVQVYVSRLKRALTPGEAPSPLRSAEGAYRLDLPEDAVDVLCFEALAARGHAQLASGEVRAAAETLRAGLALWRGEPLPDLVGLADARIAGLLSLRQAARADRVDAELALGRFTTLVPELEQLVGEFPFDERFVVQLMSALYGAGRQADALTAFVAAQARLRDELGVDPGPALRAHYERVLRQELPPPAGTQVALAVRPGGAAPPADRFVGRGAELAHVVALLRRDDVRLVSVLGAGGAGKTRLIRELVDRITRDGSATTVAGPVPLVTLTRVEDVVPEVCRVMGTEPDWVGEPALDAAARALAGCDLLVLDNLEQIDRVAVAVSHLLERVPTLTVLVTSRQAMGLRGERIVHLGPLPVPSEGTSDPSVALESDAVRLFRDRAQLVLPEFDVRPENATAVSELCRRLDGLPLALELAAARVRMLPPADILARLDQVLALLDTGSPGMAERHGSMRATIEWSVRMLDPMELRVFEELSVFAGGWTLAAAETICAREASDPPGADASVLDALHRLLERSLLVADGSGRMTMLETVRQYAATLLAVTPERLRRTRERHARFYTELAEELGPTVFGLRFRDPTPNRLLTADAANLAAALAFSREQGHQELLGRLVAALVDHWYTTGRVGEADQWVQAAQEAQLPAATQGRLLIALGNLRIAAGDARAAYELYAGAGQVVEGADDDYLRFRALRCRAQAARFSGDREAGLALMFAAHDELHGLDRPDVERANRNECGELLDLVGRTDEALQFWRAVLPEAVAAGDVESHMYALINCARVALERGDVDQAAVQLDEALDVARTVEGDPILIDALATVAAGDLVAGRPAAAVGHLSEAIRLAVGCGLLLVLPECLDLLAATRLALGDPVTAARLRGAVATWRADRSIAVEHRLLERLVADVEARLAAAGAAGAAQQRLVIERARGARTPFGSVRGLRALDPALAEALDGATRP</sequence>
<dbReference type="InterPro" id="IPR016032">
    <property type="entry name" value="Sig_transdc_resp-reg_C-effctor"/>
</dbReference>
<accession>A0ABW8AH42</accession>
<dbReference type="EMBL" id="JBITLV010000001">
    <property type="protein sequence ID" value="MFI7585674.1"/>
    <property type="molecule type" value="Genomic_DNA"/>
</dbReference>
<dbReference type="InterPro" id="IPR005158">
    <property type="entry name" value="BTAD"/>
</dbReference>
<dbReference type="InterPro" id="IPR027417">
    <property type="entry name" value="P-loop_NTPase"/>
</dbReference>
<dbReference type="InterPro" id="IPR001867">
    <property type="entry name" value="OmpR/PhoB-type_DNA-bd"/>
</dbReference>
<dbReference type="Pfam" id="PF00486">
    <property type="entry name" value="Trans_reg_C"/>
    <property type="match status" value="1"/>
</dbReference>
<gene>
    <name evidence="5" type="ORF">ACIB24_01200</name>
</gene>
<dbReference type="InterPro" id="IPR011990">
    <property type="entry name" value="TPR-like_helical_dom_sf"/>
</dbReference>
<evidence type="ECO:0000313" key="5">
    <source>
        <dbReference type="EMBL" id="MFI7585674.1"/>
    </source>
</evidence>
<dbReference type="InterPro" id="IPR036388">
    <property type="entry name" value="WH-like_DNA-bd_sf"/>
</dbReference>
<evidence type="ECO:0000313" key="6">
    <source>
        <dbReference type="Proteomes" id="UP001612915"/>
    </source>
</evidence>
<dbReference type="Proteomes" id="UP001612915">
    <property type="component" value="Unassembled WGS sequence"/>
</dbReference>
<name>A0ABW8AH42_9ACTN</name>
<keyword evidence="2 3" id="KW-0238">DNA-binding</keyword>
<proteinExistence type="inferred from homology"/>
<protein>
    <submittedName>
        <fullName evidence="5">BTAD domain-containing putative transcriptional regulator</fullName>
    </submittedName>
</protein>
<dbReference type="Gene3D" id="3.40.50.300">
    <property type="entry name" value="P-loop containing nucleotide triphosphate hydrolases"/>
    <property type="match status" value="1"/>
</dbReference>
<dbReference type="SUPFAM" id="SSF46894">
    <property type="entry name" value="C-terminal effector domain of the bipartite response regulators"/>
    <property type="match status" value="1"/>
</dbReference>
<dbReference type="RefSeq" id="WP_398273965.1">
    <property type="nucleotide sequence ID" value="NZ_JBITLV010000001.1"/>
</dbReference>
<comment type="similarity">
    <text evidence="1">Belongs to the AfsR/DnrI/RedD regulatory family.</text>
</comment>
<dbReference type="CDD" id="cd15831">
    <property type="entry name" value="BTAD"/>
    <property type="match status" value="1"/>
</dbReference>
<dbReference type="PROSITE" id="PS51755">
    <property type="entry name" value="OMPR_PHOB"/>
    <property type="match status" value="1"/>
</dbReference>
<evidence type="ECO:0000256" key="3">
    <source>
        <dbReference type="PROSITE-ProRule" id="PRU01091"/>
    </source>
</evidence>
<dbReference type="PANTHER" id="PTHR47691:SF3">
    <property type="entry name" value="HTH-TYPE TRANSCRIPTIONAL REGULATOR RV0890C-RELATED"/>
    <property type="match status" value="1"/>
</dbReference>
<dbReference type="SUPFAM" id="SSF52540">
    <property type="entry name" value="P-loop containing nucleoside triphosphate hydrolases"/>
    <property type="match status" value="1"/>
</dbReference>
<dbReference type="SMART" id="SM01043">
    <property type="entry name" value="BTAD"/>
    <property type="match status" value="1"/>
</dbReference>
<comment type="caution">
    <text evidence="5">The sequence shown here is derived from an EMBL/GenBank/DDBJ whole genome shotgun (WGS) entry which is preliminary data.</text>
</comment>
<dbReference type="Gene3D" id="1.10.10.10">
    <property type="entry name" value="Winged helix-like DNA-binding domain superfamily/Winged helix DNA-binding domain"/>
    <property type="match status" value="1"/>
</dbReference>
<evidence type="ECO:0000256" key="2">
    <source>
        <dbReference type="ARBA" id="ARBA00023125"/>
    </source>
</evidence>
<dbReference type="SUPFAM" id="SSF48452">
    <property type="entry name" value="TPR-like"/>
    <property type="match status" value="3"/>
</dbReference>
<dbReference type="PANTHER" id="PTHR47691">
    <property type="entry name" value="REGULATOR-RELATED"/>
    <property type="match status" value="1"/>
</dbReference>
<feature type="DNA-binding region" description="OmpR/PhoB-type" evidence="3">
    <location>
        <begin position="1"/>
        <end position="103"/>
    </location>
</feature>
<dbReference type="Gene3D" id="1.25.40.10">
    <property type="entry name" value="Tetratricopeptide repeat domain"/>
    <property type="match status" value="2"/>
</dbReference>
<organism evidence="5 6">
    <name type="scientific">Spongisporangium articulatum</name>
    <dbReference type="NCBI Taxonomy" id="3362603"/>
    <lineage>
        <taxon>Bacteria</taxon>
        <taxon>Bacillati</taxon>
        <taxon>Actinomycetota</taxon>
        <taxon>Actinomycetes</taxon>
        <taxon>Kineosporiales</taxon>
        <taxon>Kineosporiaceae</taxon>
        <taxon>Spongisporangium</taxon>
    </lineage>
</organism>
<dbReference type="SMART" id="SM00862">
    <property type="entry name" value="Trans_reg_C"/>
    <property type="match status" value="1"/>
</dbReference>
<keyword evidence="6" id="KW-1185">Reference proteome</keyword>
<reference evidence="5 6" key="1">
    <citation type="submission" date="2024-10" db="EMBL/GenBank/DDBJ databases">
        <title>The Natural Products Discovery Center: Release of the First 8490 Sequenced Strains for Exploring Actinobacteria Biosynthetic Diversity.</title>
        <authorList>
            <person name="Kalkreuter E."/>
            <person name="Kautsar S.A."/>
            <person name="Yang D."/>
            <person name="Bader C.D."/>
            <person name="Teijaro C.N."/>
            <person name="Fluegel L."/>
            <person name="Davis C.M."/>
            <person name="Simpson J.R."/>
            <person name="Lauterbach L."/>
            <person name="Steele A.D."/>
            <person name="Gui C."/>
            <person name="Meng S."/>
            <person name="Li G."/>
            <person name="Viehrig K."/>
            <person name="Ye F."/>
            <person name="Su P."/>
            <person name="Kiefer A.F."/>
            <person name="Nichols A."/>
            <person name="Cepeda A.J."/>
            <person name="Yan W."/>
            <person name="Fan B."/>
            <person name="Jiang Y."/>
            <person name="Adhikari A."/>
            <person name="Zheng C.-J."/>
            <person name="Schuster L."/>
            <person name="Cowan T.M."/>
            <person name="Smanski M.J."/>
            <person name="Chevrette M.G."/>
            <person name="De Carvalho L.P.S."/>
            <person name="Shen B."/>
        </authorList>
    </citation>
    <scope>NUCLEOTIDE SEQUENCE [LARGE SCALE GENOMIC DNA]</scope>
    <source>
        <strain evidence="5 6">NPDC049639</strain>
    </source>
</reference>
<feature type="domain" description="OmpR/PhoB-type" evidence="4">
    <location>
        <begin position="1"/>
        <end position="103"/>
    </location>
</feature>